<feature type="signal peptide" evidence="2">
    <location>
        <begin position="1"/>
        <end position="25"/>
    </location>
</feature>
<reference evidence="3 4" key="1">
    <citation type="journal article" date="2018" name="Nat. Ecol. Evol.">
        <title>Genomic signatures of mitonuclear coevolution across populations of Tigriopus californicus.</title>
        <authorList>
            <person name="Barreto F.S."/>
            <person name="Watson E.T."/>
            <person name="Lima T.G."/>
            <person name="Willett C.S."/>
            <person name="Edmands S."/>
            <person name="Li W."/>
            <person name="Burton R.S."/>
        </authorList>
    </citation>
    <scope>NUCLEOTIDE SEQUENCE [LARGE SCALE GENOMIC DNA]</scope>
    <source>
        <strain evidence="3 4">San Diego</strain>
    </source>
</reference>
<accession>A0A553N9A7</accession>
<dbReference type="Proteomes" id="UP000318571">
    <property type="component" value="Chromosome 8"/>
</dbReference>
<evidence type="ECO:0000313" key="3">
    <source>
        <dbReference type="EMBL" id="TRY61969.1"/>
    </source>
</evidence>
<feature type="region of interest" description="Disordered" evidence="1">
    <location>
        <begin position="217"/>
        <end position="254"/>
    </location>
</feature>
<protein>
    <submittedName>
        <fullName evidence="3">Uncharacterized protein</fullName>
    </submittedName>
</protein>
<feature type="region of interest" description="Disordered" evidence="1">
    <location>
        <begin position="92"/>
        <end position="126"/>
    </location>
</feature>
<comment type="caution">
    <text evidence="3">The sequence shown here is derived from an EMBL/GenBank/DDBJ whole genome shotgun (WGS) entry which is preliminary data.</text>
</comment>
<gene>
    <name evidence="3" type="ORF">TCAL_10703</name>
</gene>
<sequence length="286" mass="32132">MKGLHLFSLVFSVFCLGYICPRASANLRSSGAILYQEWIGVGWRRGSSGSFGRSKTNHRPHEDRSSRRSHGPTPRRCPIHQQYQSSHLGTAFVQPGSERPHGNDKSYFQATTPMPPPPTTTTTTTTKAPCQSLLAPPPTPPPCPNRITTPAPYDPPCARREYNRNFRSQNNQYQARPHLELQDTVNALEGHNLQTMLKGQPITTTIRTIHMEPARSVQQVRSNFGQPGQPKREETAGKSQWLQEGSAISAPPPRSAPTLLLYKSFFKNDNLNEWLNDLEMKKRALR</sequence>
<feature type="chain" id="PRO_5021749658" evidence="2">
    <location>
        <begin position="26"/>
        <end position="286"/>
    </location>
</feature>
<organism evidence="3 4">
    <name type="scientific">Tigriopus californicus</name>
    <name type="common">Marine copepod</name>
    <dbReference type="NCBI Taxonomy" id="6832"/>
    <lineage>
        <taxon>Eukaryota</taxon>
        <taxon>Metazoa</taxon>
        <taxon>Ecdysozoa</taxon>
        <taxon>Arthropoda</taxon>
        <taxon>Crustacea</taxon>
        <taxon>Multicrustacea</taxon>
        <taxon>Hexanauplia</taxon>
        <taxon>Copepoda</taxon>
        <taxon>Harpacticoida</taxon>
        <taxon>Harpacticidae</taxon>
        <taxon>Tigriopus</taxon>
    </lineage>
</organism>
<keyword evidence="2" id="KW-0732">Signal</keyword>
<keyword evidence="4" id="KW-1185">Reference proteome</keyword>
<evidence type="ECO:0000313" key="4">
    <source>
        <dbReference type="Proteomes" id="UP000318571"/>
    </source>
</evidence>
<feature type="compositionally biased region" description="Polar residues" evidence="1">
    <location>
        <begin position="217"/>
        <end position="226"/>
    </location>
</feature>
<feature type="region of interest" description="Disordered" evidence="1">
    <location>
        <begin position="46"/>
        <end position="79"/>
    </location>
</feature>
<name>A0A553N9A7_TIGCA</name>
<dbReference type="EMBL" id="VCGU01000459">
    <property type="protein sequence ID" value="TRY61969.1"/>
    <property type="molecule type" value="Genomic_DNA"/>
</dbReference>
<evidence type="ECO:0000256" key="2">
    <source>
        <dbReference type="SAM" id="SignalP"/>
    </source>
</evidence>
<dbReference type="AlphaFoldDB" id="A0A553N9A7"/>
<proteinExistence type="predicted"/>
<evidence type="ECO:0000256" key="1">
    <source>
        <dbReference type="SAM" id="MobiDB-lite"/>
    </source>
</evidence>